<feature type="domain" description="Hemerythrin-like" evidence="1">
    <location>
        <begin position="11"/>
        <end position="128"/>
    </location>
</feature>
<name>A0A7W8A7K0_9ACTN</name>
<dbReference type="RefSeq" id="WP_221340850.1">
    <property type="nucleotide sequence ID" value="NZ_JACHIN010000007.1"/>
</dbReference>
<dbReference type="AlphaFoldDB" id="A0A7W8A7K0"/>
<reference evidence="2 3" key="1">
    <citation type="submission" date="2020-08" db="EMBL/GenBank/DDBJ databases">
        <title>Genomic Encyclopedia of Type Strains, Phase IV (KMG-IV): sequencing the most valuable type-strain genomes for metagenomic binning, comparative biology and taxonomic classification.</title>
        <authorList>
            <person name="Goeker M."/>
        </authorList>
    </citation>
    <scope>NUCLEOTIDE SEQUENCE [LARGE SCALE GENOMIC DNA]</scope>
    <source>
        <strain evidence="2 3">DSM 45385</strain>
    </source>
</reference>
<evidence type="ECO:0000259" key="1">
    <source>
        <dbReference type="Pfam" id="PF01814"/>
    </source>
</evidence>
<evidence type="ECO:0000313" key="2">
    <source>
        <dbReference type="EMBL" id="MBB5080106.1"/>
    </source>
</evidence>
<gene>
    <name evidence="2" type="ORF">HNR40_005592</name>
</gene>
<dbReference type="Pfam" id="PF01814">
    <property type="entry name" value="Hemerythrin"/>
    <property type="match status" value="1"/>
</dbReference>
<accession>A0A7W8A7K0</accession>
<keyword evidence="3" id="KW-1185">Reference proteome</keyword>
<dbReference type="Gene3D" id="1.20.120.520">
    <property type="entry name" value="nmb1532 protein domain like"/>
    <property type="match status" value="1"/>
</dbReference>
<dbReference type="Proteomes" id="UP000568380">
    <property type="component" value="Unassembled WGS sequence"/>
</dbReference>
<evidence type="ECO:0000313" key="3">
    <source>
        <dbReference type="Proteomes" id="UP000568380"/>
    </source>
</evidence>
<proteinExistence type="predicted"/>
<organism evidence="2 3">
    <name type="scientific">Nonomuraea endophytica</name>
    <dbReference type="NCBI Taxonomy" id="714136"/>
    <lineage>
        <taxon>Bacteria</taxon>
        <taxon>Bacillati</taxon>
        <taxon>Actinomycetota</taxon>
        <taxon>Actinomycetes</taxon>
        <taxon>Streptosporangiales</taxon>
        <taxon>Streptosporangiaceae</taxon>
        <taxon>Nonomuraea</taxon>
    </lineage>
</organism>
<comment type="caution">
    <text evidence="2">The sequence shown here is derived from an EMBL/GenBank/DDBJ whole genome shotgun (WGS) entry which is preliminary data.</text>
</comment>
<dbReference type="EMBL" id="JACHIN010000007">
    <property type="protein sequence ID" value="MBB5080106.1"/>
    <property type="molecule type" value="Genomic_DNA"/>
</dbReference>
<protein>
    <submittedName>
        <fullName evidence="2">Iron-sulfur cluster repair protein YtfE (RIC family)</fullName>
    </submittedName>
</protein>
<dbReference type="InterPro" id="IPR012312">
    <property type="entry name" value="Hemerythrin-like"/>
</dbReference>
<sequence>MDQIAAFGTQLIEVHDWLRGELERLRQDLASGGRPADLRAHCLAFCTAVTRHHTGEDGVAFPALAERHPELRPVIAQLEEDHQLVAHLLERIESLDGSDPEAALSELDGLTAILESHFTFEERKIVAALDALDLPEWRDQRPDYLVRGGS</sequence>